<evidence type="ECO:0000256" key="8">
    <source>
        <dbReference type="ARBA" id="ARBA00048336"/>
    </source>
</evidence>
<organism evidence="10 11">
    <name type="scientific">Blattamonas nauphoetae</name>
    <dbReference type="NCBI Taxonomy" id="2049346"/>
    <lineage>
        <taxon>Eukaryota</taxon>
        <taxon>Metamonada</taxon>
        <taxon>Preaxostyla</taxon>
        <taxon>Oxymonadida</taxon>
        <taxon>Blattamonas</taxon>
    </lineage>
</organism>
<evidence type="ECO:0000256" key="2">
    <source>
        <dbReference type="ARBA" id="ARBA00013081"/>
    </source>
</evidence>
<gene>
    <name evidence="10" type="ORF">BLNAU_1626</name>
</gene>
<evidence type="ECO:0000256" key="4">
    <source>
        <dbReference type="ARBA" id="ARBA00022801"/>
    </source>
</evidence>
<keyword evidence="4" id="KW-0378">Hydrolase</keyword>
<dbReference type="CDD" id="cd00144">
    <property type="entry name" value="MPP_PPP_family"/>
    <property type="match status" value="1"/>
</dbReference>
<dbReference type="InterPro" id="IPR006186">
    <property type="entry name" value="Ser/Thr-sp_prot-phosphatase"/>
</dbReference>
<dbReference type="PRINTS" id="PR00114">
    <property type="entry name" value="STPHPHTASE"/>
</dbReference>
<dbReference type="Pfam" id="PF00149">
    <property type="entry name" value="Metallophos"/>
    <property type="match status" value="1"/>
</dbReference>
<evidence type="ECO:0000259" key="9">
    <source>
        <dbReference type="SMART" id="SM00156"/>
    </source>
</evidence>
<comment type="caution">
    <text evidence="10">The sequence shown here is derived from an EMBL/GenBank/DDBJ whole genome shotgun (WGS) entry which is preliminary data.</text>
</comment>
<reference evidence="10 11" key="1">
    <citation type="journal article" date="2022" name="bioRxiv">
        <title>Genomics of Preaxostyla Flagellates Illuminates Evolutionary Transitions and the Path Towards Mitochondrial Loss.</title>
        <authorList>
            <person name="Novak L.V.F."/>
            <person name="Treitli S.C."/>
            <person name="Pyrih J."/>
            <person name="Halakuc P."/>
            <person name="Pipaliya S.V."/>
            <person name="Vacek V."/>
            <person name="Brzon O."/>
            <person name="Soukal P."/>
            <person name="Eme L."/>
            <person name="Dacks J.B."/>
            <person name="Karnkowska A."/>
            <person name="Elias M."/>
            <person name="Hampl V."/>
        </authorList>
    </citation>
    <scope>NUCLEOTIDE SEQUENCE [LARGE SCALE GENOMIC DNA]</scope>
    <source>
        <strain evidence="10">NAU3</strain>
        <tissue evidence="10">Gut</tissue>
    </source>
</reference>
<keyword evidence="11" id="KW-1185">Reference proteome</keyword>
<keyword evidence="3" id="KW-0479">Metal-binding</keyword>
<dbReference type="Gene3D" id="3.60.21.10">
    <property type="match status" value="1"/>
</dbReference>
<evidence type="ECO:0000256" key="7">
    <source>
        <dbReference type="ARBA" id="ARBA00047761"/>
    </source>
</evidence>
<keyword evidence="6" id="KW-0464">Manganese</keyword>
<dbReference type="InterPro" id="IPR004843">
    <property type="entry name" value="Calcineurin-like_PHP"/>
</dbReference>
<feature type="domain" description="Serine/threonine specific protein phosphatases" evidence="9">
    <location>
        <begin position="676"/>
        <end position="999"/>
    </location>
</feature>
<dbReference type="InterPro" id="IPR029052">
    <property type="entry name" value="Metallo-depent_PP-like"/>
</dbReference>
<dbReference type="InterPro" id="IPR050341">
    <property type="entry name" value="PP1_catalytic_subunit"/>
</dbReference>
<dbReference type="PANTHER" id="PTHR11668:SF300">
    <property type="entry name" value="SERINE_THREONINE-PROTEIN PHOSPHATASE"/>
    <property type="match status" value="1"/>
</dbReference>
<dbReference type="SUPFAM" id="SSF56300">
    <property type="entry name" value="Metallo-dependent phosphatases"/>
    <property type="match status" value="1"/>
</dbReference>
<protein>
    <recommendedName>
        <fullName evidence="2">protein-serine/threonine phosphatase</fullName>
        <ecNumber evidence="2">3.1.3.16</ecNumber>
    </recommendedName>
</protein>
<accession>A0ABQ9YIK4</accession>
<dbReference type="EC" id="3.1.3.16" evidence="2"/>
<evidence type="ECO:0000256" key="3">
    <source>
        <dbReference type="ARBA" id="ARBA00022723"/>
    </source>
</evidence>
<evidence type="ECO:0000313" key="11">
    <source>
        <dbReference type="Proteomes" id="UP001281761"/>
    </source>
</evidence>
<dbReference type="SMART" id="SM00156">
    <property type="entry name" value="PP2Ac"/>
    <property type="match status" value="1"/>
</dbReference>
<name>A0ABQ9YIK4_9EUKA</name>
<dbReference type="PANTHER" id="PTHR11668">
    <property type="entry name" value="SERINE/THREONINE PROTEIN PHOSPHATASE"/>
    <property type="match status" value="1"/>
</dbReference>
<comment type="catalytic activity">
    <reaction evidence="8">
        <text>O-phospho-L-threonyl-[protein] + H2O = L-threonyl-[protein] + phosphate</text>
        <dbReference type="Rhea" id="RHEA:47004"/>
        <dbReference type="Rhea" id="RHEA-COMP:11060"/>
        <dbReference type="Rhea" id="RHEA-COMP:11605"/>
        <dbReference type="ChEBI" id="CHEBI:15377"/>
        <dbReference type="ChEBI" id="CHEBI:30013"/>
        <dbReference type="ChEBI" id="CHEBI:43474"/>
        <dbReference type="ChEBI" id="CHEBI:61977"/>
        <dbReference type="EC" id="3.1.3.16"/>
    </reaction>
</comment>
<keyword evidence="5" id="KW-0904">Protein phosphatase</keyword>
<comment type="cofactor">
    <cofactor evidence="1">
        <name>Mn(2+)</name>
        <dbReference type="ChEBI" id="CHEBI:29035"/>
    </cofactor>
</comment>
<evidence type="ECO:0000256" key="5">
    <source>
        <dbReference type="ARBA" id="ARBA00022912"/>
    </source>
</evidence>
<dbReference type="Proteomes" id="UP001281761">
    <property type="component" value="Unassembled WGS sequence"/>
</dbReference>
<evidence type="ECO:0000313" key="10">
    <source>
        <dbReference type="EMBL" id="KAK2963583.1"/>
    </source>
</evidence>
<proteinExistence type="predicted"/>
<comment type="catalytic activity">
    <reaction evidence="7">
        <text>O-phospho-L-seryl-[protein] + H2O = L-seryl-[protein] + phosphate</text>
        <dbReference type="Rhea" id="RHEA:20629"/>
        <dbReference type="Rhea" id="RHEA-COMP:9863"/>
        <dbReference type="Rhea" id="RHEA-COMP:11604"/>
        <dbReference type="ChEBI" id="CHEBI:15377"/>
        <dbReference type="ChEBI" id="CHEBI:29999"/>
        <dbReference type="ChEBI" id="CHEBI:43474"/>
        <dbReference type="ChEBI" id="CHEBI:83421"/>
        <dbReference type="EC" id="3.1.3.16"/>
    </reaction>
</comment>
<evidence type="ECO:0000256" key="1">
    <source>
        <dbReference type="ARBA" id="ARBA00001936"/>
    </source>
</evidence>
<sequence length="1122" mass="128366">MKETKWYCRSLLITSQQQEETSHDTLVSVPHPAEPDIPLNRDASNLQPVSTLQLFQPVLTHLIDVLDRKKQQVLNHTIPFPVSQITDPDLEKLGDVLIAGYFVLRELQPRSRLFAPAITREQFHSLDRIIKKLINTYPVLNVLTLHQLYLIWLRHNEEIAFDTNNQIWEENRQRVRESVNAWFRYCLVKLSEENREHFNLWLSPSLQMTTLQLLSDDPEVQRLDMNETTLRDYFIADVAAHLYTLLPFDITPTDIDGFIEEEEERAHAKPGSDLQCKEKGDNLRMKLMVLQMLAEYETRLSLFGMHLQPKFQTENFPNQNLPQHSPISENHNPCPLWDFESVQSLIQNQEEIHTAQGQLIRRLRRTMALLNLSPYGPILSSDGSENSSVSSLLVQTPTNPFTDNIITPDLLRWCVTRKAVWQNHTIMERHQPRHAHLVPCHSHCHPVAKIVASGFPIYATFHHHDRYIPSLTHNRDCQEMNLPVEPRPLVLSGKTQVLTQTYFLCSSPTSLTNGISTIFDPRRFVSFPSHIHGGAKWLLNFGLLRSEDSRYVSLPGTPEAVQAMTPDDLHAIRMQLQLLSNGFSPGRLYELGRLRIDKNQQYNPTDLGYLLYRDGHIILESMEYIQFGATMMFLNGSTFSRFLLLAQQHFGFYDWGYCKRPGTTDGEYRGVEEITLECGDVTQLHQPSDVVGQESVRGLFVVGDIHGNLNAALCCCDVIDVIVKQPPGQAAIVFCGDYIDRGPYSVEVLVILLLYRMRYPQHVFLVHGNHESSMLNHPYSQTQNGVSVTSTWDGLFNKMFPTREHGEHPFTRLLLDLFKAMPSAVLCTLRHTSIQNETPTVESRRVLCLHGGLSSIFPIPNLQQIINHPTIMDDSYAPSAEITQKFLAHWNRRTEHYSFHFSASNTDPSAADEPWQKRPRFSPITTRAFMAANRIDLILRGHEYPMNSEGTTESHDGAIITSFGTFDYSPSTYLYHKYQVPVELGRIVDPQMFWMDDNYRASSWNGAMQWLSLKRLGTTDPDPLSLIVKAKKEAEELHQSLRQNQQLTERISSDTFERQINNPTASFTFTSTHARAQNDIHPVLSNADGGMNSEPDAITSSAIVFTMKTIHFDSIVKMLSQK</sequence>
<evidence type="ECO:0000256" key="6">
    <source>
        <dbReference type="ARBA" id="ARBA00023211"/>
    </source>
</evidence>
<dbReference type="EMBL" id="JARBJD010000006">
    <property type="protein sequence ID" value="KAK2963583.1"/>
    <property type="molecule type" value="Genomic_DNA"/>
</dbReference>